<feature type="compositionally biased region" description="Basic and acidic residues" evidence="1">
    <location>
        <begin position="40"/>
        <end position="49"/>
    </location>
</feature>
<dbReference type="Proteomes" id="UP000515806">
    <property type="component" value="Chromosome"/>
</dbReference>
<organism evidence="2 3">
    <name type="scientific">Pedobacter roseus</name>
    <dbReference type="NCBI Taxonomy" id="336820"/>
    <lineage>
        <taxon>Bacteria</taxon>
        <taxon>Pseudomonadati</taxon>
        <taxon>Bacteroidota</taxon>
        <taxon>Sphingobacteriia</taxon>
        <taxon>Sphingobacteriales</taxon>
        <taxon>Sphingobacteriaceae</taxon>
        <taxon>Pedobacter</taxon>
    </lineage>
</organism>
<evidence type="ECO:0000313" key="2">
    <source>
        <dbReference type="EMBL" id="QNN40634.1"/>
    </source>
</evidence>
<dbReference type="KEGG" id="proe:H9L23_16000"/>
<evidence type="ECO:0000256" key="1">
    <source>
        <dbReference type="SAM" id="MobiDB-lite"/>
    </source>
</evidence>
<dbReference type="RefSeq" id="WP_187591348.1">
    <property type="nucleotide sequence ID" value="NZ_CP060723.1"/>
</dbReference>
<feature type="region of interest" description="Disordered" evidence="1">
    <location>
        <begin position="29"/>
        <end position="56"/>
    </location>
</feature>
<keyword evidence="3" id="KW-1185">Reference proteome</keyword>
<reference evidence="2 3" key="1">
    <citation type="submission" date="2020-08" db="EMBL/GenBank/DDBJ databases">
        <title>Genome sequence of Pedobacter roseus KACC 11594T.</title>
        <authorList>
            <person name="Hyun D.-W."/>
            <person name="Bae J.-W."/>
        </authorList>
    </citation>
    <scope>NUCLEOTIDE SEQUENCE [LARGE SCALE GENOMIC DNA]</scope>
    <source>
        <strain evidence="2 3">KACC 11594</strain>
    </source>
</reference>
<accession>A0A7G9QBA9</accession>
<dbReference type="AlphaFoldDB" id="A0A7G9QBA9"/>
<protein>
    <submittedName>
        <fullName evidence="2">Uncharacterized protein</fullName>
    </submittedName>
</protein>
<sequence>MASLTQRLLIIFILIIAFAGRIAVSAIASQKSSQVIVKENMGKSEKPDSGENDEQMEEKMKLEDLIVHGLTNIDFMSIASTKTKLFAGNYQLLNCTLKTLEYPPK</sequence>
<gene>
    <name evidence="2" type="ORF">H9L23_16000</name>
</gene>
<name>A0A7G9QBA9_9SPHI</name>
<evidence type="ECO:0000313" key="3">
    <source>
        <dbReference type="Proteomes" id="UP000515806"/>
    </source>
</evidence>
<proteinExistence type="predicted"/>
<dbReference type="EMBL" id="CP060723">
    <property type="protein sequence ID" value="QNN40634.1"/>
    <property type="molecule type" value="Genomic_DNA"/>
</dbReference>